<dbReference type="GO" id="GO:0004725">
    <property type="term" value="F:protein tyrosine phosphatase activity"/>
    <property type="evidence" value="ECO:0007669"/>
    <property type="project" value="UniProtKB-EC"/>
</dbReference>
<dbReference type="PROSITE" id="PS50056">
    <property type="entry name" value="TYR_PHOSPHATASE_2"/>
    <property type="match status" value="1"/>
</dbReference>
<feature type="domain" description="Tyrosine-protein phosphatase" evidence="5">
    <location>
        <begin position="1"/>
        <end position="149"/>
    </location>
</feature>
<dbReference type="InterPro" id="IPR020422">
    <property type="entry name" value="TYR_PHOSPHATASE_DUAL_dom"/>
</dbReference>
<name>A0AA36D964_9BILA</name>
<accession>A0AA36D964</accession>
<dbReference type="InterPro" id="IPR000340">
    <property type="entry name" value="Dual-sp_phosphatase_cat-dom"/>
</dbReference>
<dbReference type="SUPFAM" id="SSF52799">
    <property type="entry name" value="(Phosphotyrosine protein) phosphatases II"/>
    <property type="match status" value="1"/>
</dbReference>
<dbReference type="InterPro" id="IPR029021">
    <property type="entry name" value="Prot-tyrosine_phosphatase-like"/>
</dbReference>
<comment type="caution">
    <text evidence="7">The sequence shown here is derived from an EMBL/GenBank/DDBJ whole genome shotgun (WGS) entry which is preliminary data.</text>
</comment>
<sequence length="205" mass="23083">MIDKVLEQLFLSGALDVYGEAAANKLTAHRISHVLTLSITPIPEERQVDGVCYTFIQMADNLAQDIVGSKIISDATLLLEQAILDGGNVLVHSEEGNSRAPAIIAAFLMHKYKWTAEKALTFVRMKRPTINPNKSFVDQLKIYAHMHFHITDRDIVCSNEYRSWKTQMVTKNLEMCSNAQKEHHWGAPVHKKHSEDGLPAVYISE</sequence>
<feature type="non-terminal residue" evidence="7">
    <location>
        <position position="1"/>
    </location>
</feature>
<dbReference type="PANTHER" id="PTHR45848">
    <property type="entry name" value="DUAL SPECIFICITY PROTEIN PHOSPHATASE 12 FAMILY MEMBER"/>
    <property type="match status" value="1"/>
</dbReference>
<dbReference type="Pfam" id="PF00782">
    <property type="entry name" value="DSPc"/>
    <property type="match status" value="1"/>
</dbReference>
<feature type="domain" description="Tyrosine specific protein phosphatases" evidence="6">
    <location>
        <begin position="69"/>
        <end position="130"/>
    </location>
</feature>
<comment type="similarity">
    <text evidence="1">Belongs to the protein-tyrosine phosphatase family. Non-receptor class dual specificity subfamily.</text>
</comment>
<evidence type="ECO:0000259" key="6">
    <source>
        <dbReference type="PROSITE" id="PS50056"/>
    </source>
</evidence>
<gene>
    <name evidence="7" type="ORF">MSPICULIGERA_LOCUS21247</name>
</gene>
<evidence type="ECO:0000256" key="2">
    <source>
        <dbReference type="ARBA" id="ARBA00013064"/>
    </source>
</evidence>
<dbReference type="SMART" id="SM00195">
    <property type="entry name" value="DSPc"/>
    <property type="match status" value="1"/>
</dbReference>
<dbReference type="EMBL" id="CATQJA010002665">
    <property type="protein sequence ID" value="CAJ0583147.1"/>
    <property type="molecule type" value="Genomic_DNA"/>
</dbReference>
<dbReference type="GO" id="GO:0008138">
    <property type="term" value="F:protein tyrosine/serine/threonine phosphatase activity"/>
    <property type="evidence" value="ECO:0007669"/>
    <property type="project" value="TreeGrafter"/>
</dbReference>
<reference evidence="7" key="1">
    <citation type="submission" date="2023-06" db="EMBL/GenBank/DDBJ databases">
        <authorList>
            <person name="Delattre M."/>
        </authorList>
    </citation>
    <scope>NUCLEOTIDE SEQUENCE</scope>
    <source>
        <strain evidence="7">AF72</strain>
    </source>
</reference>
<evidence type="ECO:0000256" key="4">
    <source>
        <dbReference type="ARBA" id="ARBA00022912"/>
    </source>
</evidence>
<keyword evidence="8" id="KW-1185">Reference proteome</keyword>
<protein>
    <recommendedName>
        <fullName evidence="2">protein-tyrosine-phosphatase</fullName>
        <ecNumber evidence="2">3.1.3.48</ecNumber>
    </recommendedName>
</protein>
<dbReference type="CDD" id="cd14498">
    <property type="entry name" value="DSP"/>
    <property type="match status" value="1"/>
</dbReference>
<dbReference type="Proteomes" id="UP001177023">
    <property type="component" value="Unassembled WGS sequence"/>
</dbReference>
<keyword evidence="3" id="KW-0378">Hydrolase</keyword>
<dbReference type="Gene3D" id="3.90.190.10">
    <property type="entry name" value="Protein tyrosine phosphatase superfamily"/>
    <property type="match status" value="1"/>
</dbReference>
<dbReference type="PANTHER" id="PTHR45848:SF4">
    <property type="entry name" value="DUAL SPECIFICITY PROTEIN PHOSPHATASE 12"/>
    <property type="match status" value="1"/>
</dbReference>
<evidence type="ECO:0000256" key="1">
    <source>
        <dbReference type="ARBA" id="ARBA00008601"/>
    </source>
</evidence>
<dbReference type="GO" id="GO:0005634">
    <property type="term" value="C:nucleus"/>
    <property type="evidence" value="ECO:0007669"/>
    <property type="project" value="TreeGrafter"/>
</dbReference>
<dbReference type="AlphaFoldDB" id="A0AA36D964"/>
<organism evidence="7 8">
    <name type="scientific">Mesorhabditis spiculigera</name>
    <dbReference type="NCBI Taxonomy" id="96644"/>
    <lineage>
        <taxon>Eukaryota</taxon>
        <taxon>Metazoa</taxon>
        <taxon>Ecdysozoa</taxon>
        <taxon>Nematoda</taxon>
        <taxon>Chromadorea</taxon>
        <taxon>Rhabditida</taxon>
        <taxon>Rhabditina</taxon>
        <taxon>Rhabditomorpha</taxon>
        <taxon>Rhabditoidea</taxon>
        <taxon>Rhabditidae</taxon>
        <taxon>Mesorhabditinae</taxon>
        <taxon>Mesorhabditis</taxon>
    </lineage>
</organism>
<evidence type="ECO:0000256" key="3">
    <source>
        <dbReference type="ARBA" id="ARBA00022801"/>
    </source>
</evidence>
<evidence type="ECO:0000313" key="7">
    <source>
        <dbReference type="EMBL" id="CAJ0583147.1"/>
    </source>
</evidence>
<proteinExistence type="inferred from homology"/>
<dbReference type="EC" id="3.1.3.48" evidence="2"/>
<evidence type="ECO:0000259" key="5">
    <source>
        <dbReference type="PROSITE" id="PS50054"/>
    </source>
</evidence>
<keyword evidence="4" id="KW-0904">Protein phosphatase</keyword>
<evidence type="ECO:0000313" key="8">
    <source>
        <dbReference type="Proteomes" id="UP001177023"/>
    </source>
</evidence>
<dbReference type="PROSITE" id="PS50054">
    <property type="entry name" value="TYR_PHOSPHATASE_DUAL"/>
    <property type="match status" value="1"/>
</dbReference>
<dbReference type="InterPro" id="IPR000387">
    <property type="entry name" value="Tyr_Pase_dom"/>
</dbReference>